<protein>
    <recommendedName>
        <fullName evidence="4">Bax inhibitor-1/YccA family protein</fullName>
    </recommendedName>
</protein>
<proteinExistence type="predicted"/>
<feature type="transmembrane region" description="Helical" evidence="1">
    <location>
        <begin position="103"/>
        <end position="121"/>
    </location>
</feature>
<reference evidence="2 3" key="1">
    <citation type="submission" date="2018-09" db="EMBL/GenBank/DDBJ databases">
        <title>YIM 75507 draft genome.</title>
        <authorList>
            <person name="Tang S."/>
            <person name="Feng Y."/>
        </authorList>
    </citation>
    <scope>NUCLEOTIDE SEQUENCE [LARGE SCALE GENOMIC DNA]</scope>
    <source>
        <strain evidence="2 3">YIM 75507</strain>
    </source>
</reference>
<dbReference type="EMBL" id="QZEY01000019">
    <property type="protein sequence ID" value="RJL23284.1"/>
    <property type="molecule type" value="Genomic_DNA"/>
</dbReference>
<keyword evidence="1" id="KW-0472">Membrane</keyword>
<sequence>MACRNVLHRSVLMTVGEGVLIGVISAIVAREYGLGLVAAAVGLTVLVLAVMLSLGLTGAVTVTTRFTWVVATAMLVVVALYFAALALYVFGAAMPVLGDPSPAGIALHIVIAGVAALWLLTDLDRAEQGARRGWSREEERRVATYLLMDLVWLYLLLLHLLTLVWG</sequence>
<comment type="caution">
    <text evidence="2">The sequence shown here is derived from an EMBL/GenBank/DDBJ whole genome shotgun (WGS) entry which is preliminary data.</text>
</comment>
<dbReference type="AlphaFoldDB" id="A0A3A4AA83"/>
<organism evidence="2 3">
    <name type="scientific">Bailinhaonella thermotolerans</name>
    <dbReference type="NCBI Taxonomy" id="1070861"/>
    <lineage>
        <taxon>Bacteria</taxon>
        <taxon>Bacillati</taxon>
        <taxon>Actinomycetota</taxon>
        <taxon>Actinomycetes</taxon>
        <taxon>Streptosporangiales</taxon>
        <taxon>Streptosporangiaceae</taxon>
        <taxon>Bailinhaonella</taxon>
    </lineage>
</organism>
<dbReference type="PANTHER" id="PTHR41282">
    <property type="entry name" value="CONSERVED TRANSMEMBRANE PROTEIN-RELATED"/>
    <property type="match status" value="1"/>
</dbReference>
<evidence type="ECO:0000256" key="1">
    <source>
        <dbReference type="SAM" id="Phobius"/>
    </source>
</evidence>
<evidence type="ECO:0000313" key="3">
    <source>
        <dbReference type="Proteomes" id="UP000265768"/>
    </source>
</evidence>
<dbReference type="RefSeq" id="WP_119930593.1">
    <property type="nucleotide sequence ID" value="NZ_QZEY01000019.1"/>
</dbReference>
<keyword evidence="1" id="KW-0812">Transmembrane</keyword>
<gene>
    <name evidence="2" type="ORF">D5H75_33525</name>
</gene>
<feature type="transmembrane region" description="Helical" evidence="1">
    <location>
        <begin position="68"/>
        <end position="91"/>
    </location>
</feature>
<accession>A0A3A4AA83</accession>
<feature type="transmembrane region" description="Helical" evidence="1">
    <location>
        <begin position="142"/>
        <end position="165"/>
    </location>
</feature>
<evidence type="ECO:0008006" key="4">
    <source>
        <dbReference type="Google" id="ProtNLM"/>
    </source>
</evidence>
<keyword evidence="1" id="KW-1133">Transmembrane helix</keyword>
<evidence type="ECO:0000313" key="2">
    <source>
        <dbReference type="EMBL" id="RJL23284.1"/>
    </source>
</evidence>
<name>A0A3A4AA83_9ACTN</name>
<keyword evidence="3" id="KW-1185">Reference proteome</keyword>
<feature type="transmembrane region" description="Helical" evidence="1">
    <location>
        <begin position="12"/>
        <end position="29"/>
    </location>
</feature>
<dbReference type="PANTHER" id="PTHR41282:SF1">
    <property type="entry name" value="CONSERVED TRANSMEMBRANE PROTEIN-RELATED"/>
    <property type="match status" value="1"/>
</dbReference>
<dbReference type="InterPro" id="IPR010539">
    <property type="entry name" value="BaxI_1-like"/>
</dbReference>
<feature type="transmembrane region" description="Helical" evidence="1">
    <location>
        <begin position="35"/>
        <end position="56"/>
    </location>
</feature>
<dbReference type="Pfam" id="PF12811">
    <property type="entry name" value="BaxI_1"/>
    <property type="match status" value="1"/>
</dbReference>
<dbReference type="Proteomes" id="UP000265768">
    <property type="component" value="Unassembled WGS sequence"/>
</dbReference>